<evidence type="ECO:0000256" key="3">
    <source>
        <dbReference type="ARBA" id="ARBA00019418"/>
    </source>
</evidence>
<dbReference type="InterPro" id="IPR005631">
    <property type="entry name" value="SDH"/>
</dbReference>
<evidence type="ECO:0000256" key="2">
    <source>
        <dbReference type="ARBA" id="ARBA00008571"/>
    </source>
</evidence>
<keyword evidence="4" id="KW-0963">Cytoplasm</keyword>
<proteinExistence type="inferred from homology"/>
<dbReference type="InterPro" id="IPR050531">
    <property type="entry name" value="SdhE_FAD_assembly_factor"/>
</dbReference>
<dbReference type="PANTHER" id="PTHR39585:SF1">
    <property type="entry name" value="FAD ASSEMBLY FACTOR SDHE"/>
    <property type="match status" value="1"/>
</dbReference>
<evidence type="ECO:0000256" key="1">
    <source>
        <dbReference type="ARBA" id="ARBA00004496"/>
    </source>
</evidence>
<dbReference type="Pfam" id="PF03937">
    <property type="entry name" value="Sdh5"/>
    <property type="match status" value="1"/>
</dbReference>
<protein>
    <recommendedName>
        <fullName evidence="3">FAD assembly factor SdhE</fullName>
    </recommendedName>
</protein>
<dbReference type="GO" id="GO:0005737">
    <property type="term" value="C:cytoplasm"/>
    <property type="evidence" value="ECO:0007669"/>
    <property type="project" value="UniProtKB-SubCell"/>
</dbReference>
<dbReference type="PANTHER" id="PTHR39585">
    <property type="entry name" value="FAD ASSEMBLY FACTOR SDHE"/>
    <property type="match status" value="1"/>
</dbReference>
<comment type="subcellular location">
    <subcellularLocation>
        <location evidence="1">Cytoplasm</location>
    </subcellularLocation>
</comment>
<evidence type="ECO:0000256" key="5">
    <source>
        <dbReference type="ARBA" id="ARBA00023186"/>
    </source>
</evidence>
<dbReference type="EMBL" id="LR217725">
    <property type="protein sequence ID" value="VFP87176.1"/>
    <property type="molecule type" value="Genomic_DNA"/>
</dbReference>
<accession>A0A451DKD2</accession>
<comment type="similarity">
    <text evidence="2">Belongs to the SdhE FAD assembly factor family.</text>
</comment>
<keyword evidence="7" id="KW-1185">Reference proteome</keyword>
<dbReference type="Gene3D" id="1.10.150.250">
    <property type="entry name" value="Flavinator of succinate dehydrogenase"/>
    <property type="match status" value="1"/>
</dbReference>
<name>A0A451DKD2_9GAMM</name>
<evidence type="ECO:0000313" key="7">
    <source>
        <dbReference type="Proteomes" id="UP000294462"/>
    </source>
</evidence>
<evidence type="ECO:0000256" key="4">
    <source>
        <dbReference type="ARBA" id="ARBA00022490"/>
    </source>
</evidence>
<dbReference type="AlphaFoldDB" id="A0A451DKD2"/>
<dbReference type="NCBIfam" id="NF008130">
    <property type="entry name" value="PRK10878.1"/>
    <property type="match status" value="1"/>
</dbReference>
<dbReference type="KEGG" id="ehd:ERCIPSTX3056_452"/>
<dbReference type="GO" id="GO:0006105">
    <property type="term" value="P:succinate metabolic process"/>
    <property type="evidence" value="ECO:0007669"/>
    <property type="project" value="TreeGrafter"/>
</dbReference>
<dbReference type="SUPFAM" id="SSF109910">
    <property type="entry name" value="YgfY-like"/>
    <property type="match status" value="1"/>
</dbReference>
<keyword evidence="5" id="KW-0143">Chaperone</keyword>
<dbReference type="InterPro" id="IPR036714">
    <property type="entry name" value="SDH_sf"/>
</dbReference>
<gene>
    <name evidence="6" type="primary">sdhE</name>
    <name evidence="6" type="ORF">ERCIPSTX3056_452</name>
</gene>
<sequence>MDSINKSRIYWACRRGMRELDLLIIPFFKYNFDSLKKRDKQLFSHLLERDDPDLFSWLMNHEEPVDANFKRIISIIQDSNQQRDAETL</sequence>
<reference evidence="6 7" key="1">
    <citation type="submission" date="2019-02" db="EMBL/GenBank/DDBJ databases">
        <authorList>
            <person name="Manzano-Marin A."/>
            <person name="Manzano-Marin A."/>
        </authorList>
    </citation>
    <scope>NUCLEOTIDE SEQUENCE [LARGE SCALE GENOMIC DNA]</scope>
    <source>
        <strain evidence="6 7">ErCipseudotaxifoliae</strain>
    </source>
</reference>
<dbReference type="OrthoDB" id="9180899at2"/>
<evidence type="ECO:0000313" key="6">
    <source>
        <dbReference type="EMBL" id="VFP87176.1"/>
    </source>
</evidence>
<dbReference type="Proteomes" id="UP000294462">
    <property type="component" value="Chromosome"/>
</dbReference>
<organism evidence="6 7">
    <name type="scientific">Candidatus Erwinia haradaeae</name>
    <dbReference type="NCBI Taxonomy" id="1922217"/>
    <lineage>
        <taxon>Bacteria</taxon>
        <taxon>Pseudomonadati</taxon>
        <taxon>Pseudomonadota</taxon>
        <taxon>Gammaproteobacteria</taxon>
        <taxon>Enterobacterales</taxon>
        <taxon>Erwiniaceae</taxon>
        <taxon>Erwinia</taxon>
    </lineage>
</organism>